<keyword evidence="2" id="KW-1185">Reference proteome</keyword>
<dbReference type="EMBL" id="PKUR01000004">
    <property type="protein sequence ID" value="PLW85033.1"/>
    <property type="molecule type" value="Genomic_DNA"/>
</dbReference>
<gene>
    <name evidence="1" type="ORF">C0029_15990</name>
</gene>
<evidence type="ECO:0000313" key="2">
    <source>
        <dbReference type="Proteomes" id="UP000235162"/>
    </source>
</evidence>
<organism evidence="1 2">
    <name type="scientific">Halioglobus japonicus</name>
    <dbReference type="NCBI Taxonomy" id="930805"/>
    <lineage>
        <taxon>Bacteria</taxon>
        <taxon>Pseudomonadati</taxon>
        <taxon>Pseudomonadota</taxon>
        <taxon>Gammaproteobacteria</taxon>
        <taxon>Cellvibrionales</taxon>
        <taxon>Halieaceae</taxon>
        <taxon>Halioglobus</taxon>
    </lineage>
</organism>
<dbReference type="KEGG" id="hja:BST95_01725"/>
<comment type="caution">
    <text evidence="1">The sequence shown here is derived from an EMBL/GenBank/DDBJ whole genome shotgun (WGS) entry which is preliminary data.</text>
</comment>
<name>A0AAP8MC12_9GAMM</name>
<dbReference type="PANTHER" id="PTHR39431:SF1">
    <property type="entry name" value="FRPA_C-RELATED PROTEIN"/>
    <property type="match status" value="1"/>
</dbReference>
<dbReference type="Pfam" id="PF17963">
    <property type="entry name" value="Big_9"/>
    <property type="match status" value="1"/>
</dbReference>
<evidence type="ECO:0000313" key="1">
    <source>
        <dbReference type="EMBL" id="PLW85033.1"/>
    </source>
</evidence>
<accession>A0AAP8MC12</accession>
<protein>
    <recommendedName>
        <fullName evidence="3">RapA2 cadherin-like domain-containing protein</fullName>
    </recommendedName>
</protein>
<proteinExistence type="predicted"/>
<dbReference type="PANTHER" id="PTHR39431">
    <property type="entry name" value="FRPA/C-RELATED PROTEIN"/>
    <property type="match status" value="1"/>
</dbReference>
<dbReference type="NCBIfam" id="TIGR01965">
    <property type="entry name" value="VCBS_repeat"/>
    <property type="match status" value="1"/>
</dbReference>
<sequence length="702" mass="72566">MTVTALGGTGLEYSYTLSGPTSGTEVVESFQLQVVDLDGDQVNDVLTISIIDDEPVALDDNRALAALPEASESGNVLTGAGNGDARDVAGADSAGFTITALRTGEESDSTGTTQGVIGVGLQGMYGFLTLGADGAYTYTLTADLVGLDSGETVYDVFTYTVSDGDGSTDSAQLTVTINPLNDQPTITAEYDPIEITTANVNNTDEDFLVSAFDLSGDPAAISINGQPVGFGVAGTASGANTELGQSGGESESLVVSFDTPVYGAEVSFSWMNPREGASFTFLRDGEVVGTGEHRGGSDRVDPAITLAPDNGEAFDEIVFTAPGRGDDYLIYSIVASTVYEAGLECGSGEGPVTTRASGTFQVGDPDGLDDIESVAINGVVVSVAALTAGTVSIAGASGTLLVETYDPASGSATYVYTLEQPLEHGAGPAVEEFTFTVSDGDTTATSTVQIDIVEDPAAPAVQIDAAEDCDAPVVVDLDNDGIDYLALDAGVRFVDESTSVVKQTAWVAPEDALLVIDADGSGTVNTAQEYVFTEWSDTAETDLAAIAEVFDSNQDGVLDAEDERFEEFALWQDANSNGVTDAGELFALSELGVDAIALTYSDGSEAGSAAGGDVRIFGESEIRYTDGSTSTLHDTSFSIEVHDMLSGDNELILPIFEEHSGLLEQPVDSAQLSGAEHQAAMIALDMPVALNLQDEAATDFSY</sequence>
<dbReference type="RefSeq" id="WP_084197893.1">
    <property type="nucleotide sequence ID" value="NZ_PKUR01000004.1"/>
</dbReference>
<reference evidence="1 2" key="1">
    <citation type="submission" date="2018-01" db="EMBL/GenBank/DDBJ databases">
        <title>The draft genome sequence of Halioglobus japonicus S1-36.</title>
        <authorList>
            <person name="Du Z.-J."/>
            <person name="Shi M.-J."/>
        </authorList>
    </citation>
    <scope>NUCLEOTIDE SEQUENCE [LARGE SCALE GENOMIC DNA]</scope>
    <source>
        <strain evidence="1 2">S1-36</strain>
    </source>
</reference>
<dbReference type="InterPro" id="IPR010221">
    <property type="entry name" value="VCBS_dom"/>
</dbReference>
<dbReference type="Proteomes" id="UP000235162">
    <property type="component" value="Unassembled WGS sequence"/>
</dbReference>
<evidence type="ECO:0008006" key="3">
    <source>
        <dbReference type="Google" id="ProtNLM"/>
    </source>
</evidence>
<dbReference type="AlphaFoldDB" id="A0AAP8MC12"/>